<protein>
    <submittedName>
        <fullName evidence="1">Uncharacterized protein</fullName>
    </submittedName>
</protein>
<proteinExistence type="predicted"/>
<organism evidence="1">
    <name type="scientific">marine sediment metagenome</name>
    <dbReference type="NCBI Taxonomy" id="412755"/>
    <lineage>
        <taxon>unclassified sequences</taxon>
        <taxon>metagenomes</taxon>
        <taxon>ecological metagenomes</taxon>
    </lineage>
</organism>
<accession>X1SWW3</accession>
<dbReference type="EMBL" id="BARW01008058">
    <property type="protein sequence ID" value="GAI79825.1"/>
    <property type="molecule type" value="Genomic_DNA"/>
</dbReference>
<dbReference type="AlphaFoldDB" id="X1SWW3"/>
<feature type="non-terminal residue" evidence="1">
    <location>
        <position position="115"/>
    </location>
</feature>
<comment type="caution">
    <text evidence="1">The sequence shown here is derived from an EMBL/GenBank/DDBJ whole genome shotgun (WGS) entry which is preliminary data.</text>
</comment>
<gene>
    <name evidence="1" type="ORF">S12H4_16634</name>
</gene>
<evidence type="ECO:0000313" key="1">
    <source>
        <dbReference type="EMBL" id="GAI79825.1"/>
    </source>
</evidence>
<sequence length="115" mass="12905">MFAIQNTGANWTNRGDADVEDWTIGDFLKDTKWHDLDLTTVMPKGATLVMIKIKASHTNPPVTILFRTKGVDNYNAVHYRAVPAASLVAFYDDLILQPDSNGFIEYQVCDADTWP</sequence>
<name>X1SWW3_9ZZZZ</name>
<reference evidence="1" key="1">
    <citation type="journal article" date="2014" name="Front. Microbiol.">
        <title>High frequency of phylogenetically diverse reductive dehalogenase-homologous genes in deep subseafloor sedimentary metagenomes.</title>
        <authorList>
            <person name="Kawai M."/>
            <person name="Futagami T."/>
            <person name="Toyoda A."/>
            <person name="Takaki Y."/>
            <person name="Nishi S."/>
            <person name="Hori S."/>
            <person name="Arai W."/>
            <person name="Tsubouchi T."/>
            <person name="Morono Y."/>
            <person name="Uchiyama I."/>
            <person name="Ito T."/>
            <person name="Fujiyama A."/>
            <person name="Inagaki F."/>
            <person name="Takami H."/>
        </authorList>
    </citation>
    <scope>NUCLEOTIDE SEQUENCE</scope>
    <source>
        <strain evidence="1">Expedition CK06-06</strain>
    </source>
</reference>